<dbReference type="SMART" id="SM00220">
    <property type="entry name" value="S_TKc"/>
    <property type="match status" value="1"/>
</dbReference>
<dbReference type="EMBL" id="ML978182">
    <property type="protein sequence ID" value="KAF2031314.1"/>
    <property type="molecule type" value="Genomic_DNA"/>
</dbReference>
<dbReference type="PROSITE" id="PS50011">
    <property type="entry name" value="PROTEIN_KINASE_DOM"/>
    <property type="match status" value="1"/>
</dbReference>
<reference evidence="3" key="1">
    <citation type="journal article" date="2020" name="Stud. Mycol.">
        <title>101 Dothideomycetes genomes: a test case for predicting lifestyles and emergence of pathogens.</title>
        <authorList>
            <person name="Haridas S."/>
            <person name="Albert R."/>
            <person name="Binder M."/>
            <person name="Bloem J."/>
            <person name="Labutti K."/>
            <person name="Salamov A."/>
            <person name="Andreopoulos B."/>
            <person name="Baker S."/>
            <person name="Barry K."/>
            <person name="Bills G."/>
            <person name="Bluhm B."/>
            <person name="Cannon C."/>
            <person name="Castanera R."/>
            <person name="Culley D."/>
            <person name="Daum C."/>
            <person name="Ezra D."/>
            <person name="Gonzalez J."/>
            <person name="Henrissat B."/>
            <person name="Kuo A."/>
            <person name="Liang C."/>
            <person name="Lipzen A."/>
            <person name="Lutzoni F."/>
            <person name="Magnuson J."/>
            <person name="Mondo S."/>
            <person name="Nolan M."/>
            <person name="Ohm R."/>
            <person name="Pangilinan J."/>
            <person name="Park H.-J."/>
            <person name="Ramirez L."/>
            <person name="Alfaro M."/>
            <person name="Sun H."/>
            <person name="Tritt A."/>
            <person name="Yoshinaga Y."/>
            <person name="Zwiers L.-H."/>
            <person name="Turgeon B."/>
            <person name="Goodwin S."/>
            <person name="Spatafora J."/>
            <person name="Crous P."/>
            <person name="Grigoriev I."/>
        </authorList>
    </citation>
    <scope>NUCLEOTIDE SEQUENCE</scope>
    <source>
        <strain evidence="3">CBS 110217</strain>
    </source>
</reference>
<gene>
    <name evidence="3" type="ORF">EK21DRAFT_88237</name>
</gene>
<protein>
    <submittedName>
        <fullName evidence="3">Kinase-like protein</fullName>
    </submittedName>
</protein>
<keyword evidence="3" id="KW-0418">Kinase</keyword>
<dbReference type="Gene3D" id="1.10.510.10">
    <property type="entry name" value="Transferase(Phosphotransferase) domain 1"/>
    <property type="match status" value="1"/>
</dbReference>
<evidence type="ECO:0000259" key="2">
    <source>
        <dbReference type="PROSITE" id="PS50011"/>
    </source>
</evidence>
<evidence type="ECO:0000256" key="1">
    <source>
        <dbReference type="SAM" id="MobiDB-lite"/>
    </source>
</evidence>
<dbReference type="Proteomes" id="UP000799777">
    <property type="component" value="Unassembled WGS sequence"/>
</dbReference>
<dbReference type="PANTHER" id="PTHR48011:SF4">
    <property type="entry name" value="MITOGEN-ACTIVATED PROTEIN KINASE KINASE KINASE 19"/>
    <property type="match status" value="1"/>
</dbReference>
<dbReference type="GO" id="GO:0004672">
    <property type="term" value="F:protein kinase activity"/>
    <property type="evidence" value="ECO:0007669"/>
    <property type="project" value="InterPro"/>
</dbReference>
<name>A0A9P4HCR1_9PLEO</name>
<accession>A0A9P4HCR1</accession>
<dbReference type="SUPFAM" id="SSF56112">
    <property type="entry name" value="Protein kinase-like (PK-like)"/>
    <property type="match status" value="1"/>
</dbReference>
<evidence type="ECO:0000313" key="3">
    <source>
        <dbReference type="EMBL" id="KAF2031314.1"/>
    </source>
</evidence>
<keyword evidence="4" id="KW-1185">Reference proteome</keyword>
<dbReference type="InterPro" id="IPR000719">
    <property type="entry name" value="Prot_kinase_dom"/>
</dbReference>
<keyword evidence="3" id="KW-0808">Transferase</keyword>
<proteinExistence type="predicted"/>
<dbReference type="OrthoDB" id="4062651at2759"/>
<organism evidence="3 4">
    <name type="scientific">Setomelanomma holmii</name>
    <dbReference type="NCBI Taxonomy" id="210430"/>
    <lineage>
        <taxon>Eukaryota</taxon>
        <taxon>Fungi</taxon>
        <taxon>Dikarya</taxon>
        <taxon>Ascomycota</taxon>
        <taxon>Pezizomycotina</taxon>
        <taxon>Dothideomycetes</taxon>
        <taxon>Pleosporomycetidae</taxon>
        <taxon>Pleosporales</taxon>
        <taxon>Pleosporineae</taxon>
        <taxon>Phaeosphaeriaceae</taxon>
        <taxon>Setomelanomma</taxon>
    </lineage>
</organism>
<sequence>MLRLGLRRLTTHIQHASLRRMTSNFLVSWSNEGKAGSQEDCLEGQVALSRDEETSAASADEETSTGDIDPQKEDRIVIEDWSQTARGSHVDFDHAETVPLEQVCDLHIFFEDVEAWTSLGDEFDTRSTRLRALEIAAKERLEALEYDFPVSKNAGWARLVCRMIGCLISAINFVHDQRIGRKDLKPSNVLLSRGCLWLSDFGSATDFSMMSQSATNNERGTPHYFAPEVASWQPNGRVADVCSLDCILLEIITLHDRGTLDHIRHNRSSDPAFHENLDQVSTWCRLSIGTTFQRRRLLWYIRQEVMALLEKDPMARLTAKQLLHRCVGYDCAEADSHGASVFGDCCRHHIIFAKDLEEERSKHSKQKSRSKKALDDTREWLTKERSTVQDREVQWKLSTRRTRRSRSPILGREGLSRKKEKNR</sequence>
<feature type="domain" description="Protein kinase" evidence="2">
    <location>
        <begin position="1"/>
        <end position="327"/>
    </location>
</feature>
<evidence type="ECO:0000313" key="4">
    <source>
        <dbReference type="Proteomes" id="UP000799777"/>
    </source>
</evidence>
<dbReference type="InterPro" id="IPR052751">
    <property type="entry name" value="Plant_MAPKKK"/>
</dbReference>
<dbReference type="Pfam" id="PF00069">
    <property type="entry name" value="Pkinase"/>
    <property type="match status" value="1"/>
</dbReference>
<comment type="caution">
    <text evidence="3">The sequence shown here is derived from an EMBL/GenBank/DDBJ whole genome shotgun (WGS) entry which is preliminary data.</text>
</comment>
<dbReference type="GO" id="GO:0005524">
    <property type="term" value="F:ATP binding"/>
    <property type="evidence" value="ECO:0007669"/>
    <property type="project" value="InterPro"/>
</dbReference>
<feature type="region of interest" description="Disordered" evidence="1">
    <location>
        <begin position="49"/>
        <end position="72"/>
    </location>
</feature>
<dbReference type="PANTHER" id="PTHR48011">
    <property type="entry name" value="CCR4-NOT TRANSCRIPTIONAL COMPLEX SUBUNIT CAF120-RELATED"/>
    <property type="match status" value="1"/>
</dbReference>
<dbReference type="GO" id="GO:0007165">
    <property type="term" value="P:signal transduction"/>
    <property type="evidence" value="ECO:0007669"/>
    <property type="project" value="TreeGrafter"/>
</dbReference>
<dbReference type="AlphaFoldDB" id="A0A9P4HCR1"/>
<dbReference type="InterPro" id="IPR011009">
    <property type="entry name" value="Kinase-like_dom_sf"/>
</dbReference>
<feature type="region of interest" description="Disordered" evidence="1">
    <location>
        <begin position="395"/>
        <end position="423"/>
    </location>
</feature>